<sequence>MKKIVKLGVFLLLLSVFVSCSDFMYAYKTVANDVKNKPVATNE</sequence>
<name>A0A2C6C058_FUSNP</name>
<evidence type="ECO:0000313" key="2">
    <source>
        <dbReference type="Proteomes" id="UP000221504"/>
    </source>
</evidence>
<dbReference type="PROSITE" id="PS51257">
    <property type="entry name" value="PROKAR_LIPOPROTEIN"/>
    <property type="match status" value="1"/>
</dbReference>
<accession>A0A2C6C058</accession>
<evidence type="ECO:0000313" key="1">
    <source>
        <dbReference type="EMBL" id="PHI09754.1"/>
    </source>
</evidence>
<proteinExistence type="predicted"/>
<reference evidence="1 2" key="1">
    <citation type="submission" date="2017-06" db="EMBL/GenBank/DDBJ databases">
        <title>Draft genome sequence of Fusobacterium nucleatum subsp. polymorphum KCOM 1267 (=ChDC F290).</title>
        <authorList>
            <person name="Kook J.-K."/>
            <person name="Park S.-N."/>
            <person name="Lim Y.K."/>
            <person name="Roh H."/>
        </authorList>
    </citation>
    <scope>NUCLEOTIDE SEQUENCE [LARGE SCALE GENOMIC DNA]</scope>
    <source>
        <strain evidence="2">KCOM 1267(ChDC F290)</strain>
    </source>
</reference>
<dbReference type="AlphaFoldDB" id="A0A2C6C058"/>
<dbReference type="EMBL" id="NIRM01000001">
    <property type="protein sequence ID" value="PHI09754.1"/>
    <property type="molecule type" value="Genomic_DNA"/>
</dbReference>
<organism evidence="1 2">
    <name type="scientific">Fusobacterium nucleatum subsp. polymorphum</name>
    <name type="common">Fusobacterium polymorphum</name>
    <dbReference type="NCBI Taxonomy" id="76857"/>
    <lineage>
        <taxon>Bacteria</taxon>
        <taxon>Fusobacteriati</taxon>
        <taxon>Fusobacteriota</taxon>
        <taxon>Fusobacteriia</taxon>
        <taxon>Fusobacteriales</taxon>
        <taxon>Fusobacteriaceae</taxon>
        <taxon>Fusobacterium</taxon>
    </lineage>
</organism>
<gene>
    <name evidence="1" type="ORF">CBG52_00540</name>
</gene>
<dbReference type="RefSeq" id="WP_099010623.1">
    <property type="nucleotide sequence ID" value="NZ_CP077154.1"/>
</dbReference>
<comment type="caution">
    <text evidence="1">The sequence shown here is derived from an EMBL/GenBank/DDBJ whole genome shotgun (WGS) entry which is preliminary data.</text>
</comment>
<dbReference type="Proteomes" id="UP000221504">
    <property type="component" value="Unassembled WGS sequence"/>
</dbReference>
<protein>
    <submittedName>
        <fullName evidence="1">ATP F0F1 synthase subunit B</fullName>
    </submittedName>
</protein>